<dbReference type="Proteomes" id="UP000034048">
    <property type="component" value="Unassembled WGS sequence"/>
</dbReference>
<evidence type="ECO:0000313" key="2">
    <source>
        <dbReference type="Proteomes" id="UP000034048"/>
    </source>
</evidence>
<reference evidence="1 2" key="1">
    <citation type="journal article" date="2015" name="Nature">
        <title>rRNA introns, odd ribosomes, and small enigmatic genomes across a large radiation of phyla.</title>
        <authorList>
            <person name="Brown C.T."/>
            <person name="Hug L.A."/>
            <person name="Thomas B.C."/>
            <person name="Sharon I."/>
            <person name="Castelle C.J."/>
            <person name="Singh A."/>
            <person name="Wilkins M.J."/>
            <person name="Williams K.H."/>
            <person name="Banfield J.F."/>
        </authorList>
    </citation>
    <scope>NUCLEOTIDE SEQUENCE [LARGE SCALE GENOMIC DNA]</scope>
</reference>
<dbReference type="AlphaFoldDB" id="A0A0G0NDS7"/>
<comment type="caution">
    <text evidence="1">The sequence shown here is derived from an EMBL/GenBank/DDBJ whole genome shotgun (WGS) entry which is preliminary data.</text>
</comment>
<name>A0A0G0NDS7_9BACT</name>
<organism evidence="1 2">
    <name type="scientific">Candidatus Falkowbacteria bacterium GW2011_GWA2_39_24</name>
    <dbReference type="NCBI Taxonomy" id="1618634"/>
    <lineage>
        <taxon>Bacteria</taxon>
        <taxon>Candidatus Falkowiibacteriota</taxon>
    </lineage>
</organism>
<gene>
    <name evidence="1" type="ORF">UT42_C0043G0004</name>
</gene>
<accession>A0A0G0NDS7</accession>
<sequence>MIFNKEKILRFFYQPKIYPEALEAYYNRLPDSIEVEWQRDGKYIVGKINAGDKKFMTQAISAKEFVDMVNDALLVVYNIPEAYFNSLASRKFQPGIEQFKAMNDVAIKKSTIEFSKVAIPA</sequence>
<dbReference type="EMBL" id="LBWS01000043">
    <property type="protein sequence ID" value="KKR13623.1"/>
    <property type="molecule type" value="Genomic_DNA"/>
</dbReference>
<protein>
    <submittedName>
        <fullName evidence="1">Uncharacterized protein</fullName>
    </submittedName>
</protein>
<evidence type="ECO:0000313" key="1">
    <source>
        <dbReference type="EMBL" id="KKR13623.1"/>
    </source>
</evidence>
<proteinExistence type="predicted"/>